<protein>
    <submittedName>
        <fullName evidence="1">Uncharacterized protein</fullName>
    </submittedName>
</protein>
<reference evidence="1" key="1">
    <citation type="submission" date="2014-09" db="EMBL/GenBank/DDBJ databases">
        <authorList>
            <person name="Magalhaes I.L.F."/>
            <person name="Oliveira U."/>
            <person name="Santos F.R."/>
            <person name="Vidigal T.H.D.A."/>
            <person name="Brescovit A.D."/>
            <person name="Santos A.J."/>
        </authorList>
    </citation>
    <scope>NUCLEOTIDE SEQUENCE</scope>
    <source>
        <tissue evidence="1">Shoot tissue taken approximately 20 cm above the soil surface</tissue>
    </source>
</reference>
<dbReference type="AlphaFoldDB" id="A0A0A9AGB5"/>
<accession>A0A0A9AGB5</accession>
<reference evidence="1" key="2">
    <citation type="journal article" date="2015" name="Data Brief">
        <title>Shoot transcriptome of the giant reed, Arundo donax.</title>
        <authorList>
            <person name="Barrero R.A."/>
            <person name="Guerrero F.D."/>
            <person name="Moolhuijzen P."/>
            <person name="Goolsby J.A."/>
            <person name="Tidwell J."/>
            <person name="Bellgard S.E."/>
            <person name="Bellgard M.I."/>
        </authorList>
    </citation>
    <scope>NUCLEOTIDE SEQUENCE</scope>
    <source>
        <tissue evidence="1">Shoot tissue taken approximately 20 cm above the soil surface</tissue>
    </source>
</reference>
<evidence type="ECO:0000313" key="1">
    <source>
        <dbReference type="EMBL" id="JAD50181.1"/>
    </source>
</evidence>
<dbReference type="EMBL" id="GBRH01247714">
    <property type="protein sequence ID" value="JAD50181.1"/>
    <property type="molecule type" value="Transcribed_RNA"/>
</dbReference>
<proteinExistence type="predicted"/>
<organism evidence="1">
    <name type="scientific">Arundo donax</name>
    <name type="common">Giant reed</name>
    <name type="synonym">Donax arundinaceus</name>
    <dbReference type="NCBI Taxonomy" id="35708"/>
    <lineage>
        <taxon>Eukaryota</taxon>
        <taxon>Viridiplantae</taxon>
        <taxon>Streptophyta</taxon>
        <taxon>Embryophyta</taxon>
        <taxon>Tracheophyta</taxon>
        <taxon>Spermatophyta</taxon>
        <taxon>Magnoliopsida</taxon>
        <taxon>Liliopsida</taxon>
        <taxon>Poales</taxon>
        <taxon>Poaceae</taxon>
        <taxon>PACMAD clade</taxon>
        <taxon>Arundinoideae</taxon>
        <taxon>Arundineae</taxon>
        <taxon>Arundo</taxon>
    </lineage>
</organism>
<name>A0A0A9AGB5_ARUDO</name>
<sequence>MPGLKLQLMCPKEYRTFWEDSWILDKPLMILFPMLYNLCEDQAVTVASCYVRHWQLNFRRWLHGSLLTQWNEIPSLIQSVHVNSQRGSPI</sequence>